<comment type="caution">
    <text evidence="2">The sequence shown here is derived from an EMBL/GenBank/DDBJ whole genome shotgun (WGS) entry which is preliminary data.</text>
</comment>
<evidence type="ECO:0000313" key="3">
    <source>
        <dbReference type="Proteomes" id="UP000029227"/>
    </source>
</evidence>
<proteinExistence type="predicted"/>
<dbReference type="STRING" id="754436.JCM19237_992"/>
<dbReference type="PROSITE" id="PS51257">
    <property type="entry name" value="PROKAR_LIPOPROTEIN"/>
    <property type="match status" value="1"/>
</dbReference>
<organism evidence="2 3">
    <name type="scientific">Photobacterium aphoticum</name>
    <dbReference type="NCBI Taxonomy" id="754436"/>
    <lineage>
        <taxon>Bacteria</taxon>
        <taxon>Pseudomonadati</taxon>
        <taxon>Pseudomonadota</taxon>
        <taxon>Gammaproteobacteria</taxon>
        <taxon>Vibrionales</taxon>
        <taxon>Vibrionaceae</taxon>
        <taxon>Photobacterium</taxon>
    </lineage>
</organism>
<reference evidence="2 3" key="1">
    <citation type="journal article" date="2014" name="Genome Announc.">
        <title>Draft Genome Sequences of Two Vibrionaceae Species, Vibrio ponticus C121 and Photobacterium aphoticum C119, Isolated as Coral Reef Microbiota.</title>
        <authorList>
            <person name="Al-saari N."/>
            <person name="Meirelles P.M."/>
            <person name="Mino S."/>
            <person name="Suda W."/>
            <person name="Oshima K."/>
            <person name="Hattori M."/>
            <person name="Ohkuma M."/>
            <person name="Thompson F.L."/>
            <person name="Gomez-Gil B."/>
            <person name="Sawabe T."/>
            <person name="Sawabe T."/>
        </authorList>
    </citation>
    <scope>NUCLEOTIDE SEQUENCE [LARGE SCALE GENOMIC DNA]</scope>
    <source>
        <strain evidence="2 3">JCM 19237</strain>
    </source>
</reference>
<protein>
    <submittedName>
        <fullName evidence="2">Uncharacterized protein</fullName>
    </submittedName>
</protein>
<dbReference type="EMBL" id="BBMN01000004">
    <property type="protein sequence ID" value="GAL04320.1"/>
    <property type="molecule type" value="Genomic_DNA"/>
</dbReference>
<dbReference type="AlphaFoldDB" id="A0A090QME1"/>
<evidence type="ECO:0000256" key="1">
    <source>
        <dbReference type="SAM" id="MobiDB-lite"/>
    </source>
</evidence>
<name>A0A090QME1_9GAMM</name>
<evidence type="ECO:0000313" key="2">
    <source>
        <dbReference type="EMBL" id="GAL04320.1"/>
    </source>
</evidence>
<gene>
    <name evidence="2" type="ORF">JCM19237_992</name>
</gene>
<sequence length="46" mass="4628">MNTTRCLLAVAVLATVTACREDPSDPLETAVGASGESEPVTIAPVA</sequence>
<accession>A0A090QME1</accession>
<feature type="region of interest" description="Disordered" evidence="1">
    <location>
        <begin position="27"/>
        <end position="46"/>
    </location>
</feature>
<dbReference type="Proteomes" id="UP000029227">
    <property type="component" value="Unassembled WGS sequence"/>
</dbReference>